<evidence type="ECO:0000313" key="3">
    <source>
        <dbReference type="Proteomes" id="UP000034081"/>
    </source>
</evidence>
<evidence type="ECO:0000256" key="1">
    <source>
        <dbReference type="SAM" id="Phobius"/>
    </source>
</evidence>
<reference evidence="2 3" key="1">
    <citation type="journal article" date="2015" name="Nature">
        <title>rRNA introns, odd ribosomes, and small enigmatic genomes across a large radiation of phyla.</title>
        <authorList>
            <person name="Brown C.T."/>
            <person name="Hug L.A."/>
            <person name="Thomas B.C."/>
            <person name="Sharon I."/>
            <person name="Castelle C.J."/>
            <person name="Singh A."/>
            <person name="Wilkins M.J."/>
            <person name="Williams K.H."/>
            <person name="Banfield J.F."/>
        </authorList>
    </citation>
    <scope>NUCLEOTIDE SEQUENCE [LARGE SCALE GENOMIC DNA]</scope>
</reference>
<feature type="transmembrane region" description="Helical" evidence="1">
    <location>
        <begin position="31"/>
        <end position="55"/>
    </location>
</feature>
<organism evidence="2 3">
    <name type="scientific">Candidatus Woesebacteria bacterium GW2011_GWB1_38_8</name>
    <dbReference type="NCBI Taxonomy" id="1618570"/>
    <lineage>
        <taxon>Bacteria</taxon>
        <taxon>Candidatus Woeseibacteriota</taxon>
    </lineage>
</organism>
<keyword evidence="1" id="KW-0472">Membrane</keyword>
<dbReference type="EMBL" id="LBVL01000011">
    <property type="protein sequence ID" value="KKQ85007.1"/>
    <property type="molecule type" value="Genomic_DNA"/>
</dbReference>
<feature type="transmembrane region" description="Helical" evidence="1">
    <location>
        <begin position="5"/>
        <end position="25"/>
    </location>
</feature>
<comment type="caution">
    <text evidence="2">The sequence shown here is derived from an EMBL/GenBank/DDBJ whole genome shotgun (WGS) entry which is preliminary data.</text>
</comment>
<evidence type="ECO:0000313" key="2">
    <source>
        <dbReference type="EMBL" id="KKQ85007.1"/>
    </source>
</evidence>
<dbReference type="Proteomes" id="UP000034081">
    <property type="component" value="Unassembled WGS sequence"/>
</dbReference>
<feature type="transmembrane region" description="Helical" evidence="1">
    <location>
        <begin position="91"/>
        <end position="110"/>
    </location>
</feature>
<keyword evidence="1" id="KW-1133">Transmembrane helix</keyword>
<dbReference type="STRING" id="1618570.UT08_C0011G0025"/>
<protein>
    <recommendedName>
        <fullName evidence="4">Membrane-bound metal-dependent hydrolase</fullName>
    </recommendedName>
</protein>
<proteinExistence type="predicted"/>
<gene>
    <name evidence="2" type="ORF">UT08_C0011G0025</name>
</gene>
<sequence>MKKDVLTHFTFAIALFTLITVFKGWLELTYLAFWIGGIIGTLLPDVDYLIHVYVLNPTDSESQKTSSLVSQKQFGKTWDLLTRARYGNSELLFHSVLFQILFWLFTFLVITSSGSLLAKGIVLAFSLHLIIDQASDLIETGTLEIWFKKMPFNLDAKQKKLYLVGNILLLIIFSSFL</sequence>
<dbReference type="AlphaFoldDB" id="A0A0G0L1Y9"/>
<name>A0A0G0L1Y9_9BACT</name>
<keyword evidence="1" id="KW-0812">Transmembrane</keyword>
<evidence type="ECO:0008006" key="4">
    <source>
        <dbReference type="Google" id="ProtNLM"/>
    </source>
</evidence>
<accession>A0A0G0L1Y9</accession>